<accession>A0A4Q7L261</accession>
<organism evidence="2 3">
    <name type="scientific">Herbihabitans rhizosphaerae</name>
    <dbReference type="NCBI Taxonomy" id="1872711"/>
    <lineage>
        <taxon>Bacteria</taxon>
        <taxon>Bacillati</taxon>
        <taxon>Actinomycetota</taxon>
        <taxon>Actinomycetes</taxon>
        <taxon>Pseudonocardiales</taxon>
        <taxon>Pseudonocardiaceae</taxon>
        <taxon>Herbihabitans</taxon>
    </lineage>
</organism>
<keyword evidence="1" id="KW-0812">Transmembrane</keyword>
<keyword evidence="1" id="KW-0472">Membrane</keyword>
<sequence>MSIRAIKVNTVPHRSRTGPRAVLRFLGNFCYAMVAVVLFGSAAD</sequence>
<evidence type="ECO:0000313" key="3">
    <source>
        <dbReference type="Proteomes" id="UP000294257"/>
    </source>
</evidence>
<dbReference type="AlphaFoldDB" id="A0A4Q7L261"/>
<proteinExistence type="predicted"/>
<dbReference type="Proteomes" id="UP000294257">
    <property type="component" value="Unassembled WGS sequence"/>
</dbReference>
<evidence type="ECO:0000313" key="2">
    <source>
        <dbReference type="EMBL" id="RZS43214.1"/>
    </source>
</evidence>
<feature type="transmembrane region" description="Helical" evidence="1">
    <location>
        <begin position="21"/>
        <end position="43"/>
    </location>
</feature>
<gene>
    <name evidence="2" type="ORF">EV193_102193</name>
</gene>
<keyword evidence="3" id="KW-1185">Reference proteome</keyword>
<comment type="caution">
    <text evidence="2">The sequence shown here is derived from an EMBL/GenBank/DDBJ whole genome shotgun (WGS) entry which is preliminary data.</text>
</comment>
<dbReference type="RefSeq" id="WP_278044162.1">
    <property type="nucleotide sequence ID" value="NZ_SGWQ01000002.1"/>
</dbReference>
<protein>
    <submittedName>
        <fullName evidence="2">Uncharacterized protein</fullName>
    </submittedName>
</protein>
<name>A0A4Q7L261_9PSEU</name>
<reference evidence="2 3" key="1">
    <citation type="submission" date="2019-02" db="EMBL/GenBank/DDBJ databases">
        <title>Genomic Encyclopedia of Type Strains, Phase IV (KMG-IV): sequencing the most valuable type-strain genomes for metagenomic binning, comparative biology and taxonomic classification.</title>
        <authorList>
            <person name="Goeker M."/>
        </authorList>
    </citation>
    <scope>NUCLEOTIDE SEQUENCE [LARGE SCALE GENOMIC DNA]</scope>
    <source>
        <strain evidence="2 3">DSM 101727</strain>
    </source>
</reference>
<dbReference type="EMBL" id="SGWQ01000002">
    <property type="protein sequence ID" value="RZS43214.1"/>
    <property type="molecule type" value="Genomic_DNA"/>
</dbReference>
<evidence type="ECO:0000256" key="1">
    <source>
        <dbReference type="SAM" id="Phobius"/>
    </source>
</evidence>
<keyword evidence="1" id="KW-1133">Transmembrane helix</keyword>